<evidence type="ECO:0000256" key="1">
    <source>
        <dbReference type="SAM" id="SignalP"/>
    </source>
</evidence>
<dbReference type="NCBIfam" id="TIGR02595">
    <property type="entry name" value="PEP_CTERM"/>
    <property type="match status" value="1"/>
</dbReference>
<gene>
    <name evidence="2" type="ORF">HHL09_25790</name>
</gene>
<protein>
    <submittedName>
        <fullName evidence="2">PEP-CTERM sorting domain-containing protein</fullName>
    </submittedName>
</protein>
<organism evidence="2 3">
    <name type="scientific">Luteolibacter luteus</name>
    <dbReference type="NCBI Taxonomy" id="2728835"/>
    <lineage>
        <taxon>Bacteria</taxon>
        <taxon>Pseudomonadati</taxon>
        <taxon>Verrucomicrobiota</taxon>
        <taxon>Verrucomicrobiia</taxon>
        <taxon>Verrucomicrobiales</taxon>
        <taxon>Verrucomicrobiaceae</taxon>
        <taxon>Luteolibacter</taxon>
    </lineage>
</organism>
<accession>A0A858RPT7</accession>
<keyword evidence="3" id="KW-1185">Reference proteome</keyword>
<feature type="signal peptide" evidence="1">
    <location>
        <begin position="1"/>
        <end position="27"/>
    </location>
</feature>
<feature type="chain" id="PRO_5032617032" evidence="1">
    <location>
        <begin position="28"/>
        <end position="251"/>
    </location>
</feature>
<sequence length="251" mass="25832">MFRRPITRFSRTLSFALVCTVPALSEAATIVGSLSSPTVYSNVDISTDVTDWAYFGIGGDASAVEHKADGPVSFSAITGGSFVGGDSRMFLGFTGGSSTGTLTGGTSFVSAQQSDGASLSFTYTVLGVDQSLQIYLVGYNSRADINVSLASGGSYSLEDQVLPYTDDGDATGSGHHAGLLTLDLTGATVGDVLTFTVSNEYDGVSDPSFGLIGIQAVTVVPEPSAAALLGGCGMLVLLRRRRPILRNLASV</sequence>
<dbReference type="Proteomes" id="UP000501812">
    <property type="component" value="Chromosome"/>
</dbReference>
<dbReference type="EMBL" id="CP051774">
    <property type="protein sequence ID" value="QJE99047.1"/>
    <property type="molecule type" value="Genomic_DNA"/>
</dbReference>
<evidence type="ECO:0000313" key="2">
    <source>
        <dbReference type="EMBL" id="QJE99047.1"/>
    </source>
</evidence>
<keyword evidence="1" id="KW-0732">Signal</keyword>
<dbReference type="InterPro" id="IPR013424">
    <property type="entry name" value="Ice-binding_C"/>
</dbReference>
<proteinExistence type="predicted"/>
<name>A0A858RPT7_9BACT</name>
<dbReference type="RefSeq" id="WP_169457533.1">
    <property type="nucleotide sequence ID" value="NZ_CP051774.1"/>
</dbReference>
<dbReference type="KEGG" id="luo:HHL09_25790"/>
<evidence type="ECO:0000313" key="3">
    <source>
        <dbReference type="Proteomes" id="UP000501812"/>
    </source>
</evidence>
<dbReference type="AlphaFoldDB" id="A0A858RPT7"/>
<reference evidence="2 3" key="1">
    <citation type="submission" date="2020-04" db="EMBL/GenBank/DDBJ databases">
        <title>Luteolibacter sp. G-1-1-1 isolated from soil.</title>
        <authorList>
            <person name="Dahal R.H."/>
        </authorList>
    </citation>
    <scope>NUCLEOTIDE SEQUENCE [LARGE SCALE GENOMIC DNA]</scope>
    <source>
        <strain evidence="2 3">G-1-1-1</strain>
    </source>
</reference>